<evidence type="ECO:0000256" key="8">
    <source>
        <dbReference type="ARBA" id="ARBA00023143"/>
    </source>
</evidence>
<comment type="subcellular location">
    <subcellularLocation>
        <location evidence="1 9">Bacterial flagellum basal body</location>
    </subcellularLocation>
    <subcellularLocation>
        <location evidence="2">Cell membrane</location>
        <topology evidence="2">Multi-pass membrane protein</topology>
    </subcellularLocation>
</comment>
<dbReference type="EMBL" id="JAGGKT010000001">
    <property type="protein sequence ID" value="MBP1930786.1"/>
    <property type="molecule type" value="Genomic_DNA"/>
</dbReference>
<evidence type="ECO:0000256" key="4">
    <source>
        <dbReference type="ARBA" id="ARBA00022475"/>
    </source>
</evidence>
<feature type="transmembrane region" description="Helical" evidence="10">
    <location>
        <begin position="448"/>
        <end position="470"/>
    </location>
</feature>
<evidence type="ECO:0000313" key="13">
    <source>
        <dbReference type="EMBL" id="MBP1930786.1"/>
    </source>
</evidence>
<keyword evidence="13" id="KW-0969">Cilium</keyword>
<evidence type="ECO:0000256" key="2">
    <source>
        <dbReference type="ARBA" id="ARBA00004651"/>
    </source>
</evidence>
<keyword evidence="13" id="KW-0966">Cell projection</keyword>
<comment type="caution">
    <text evidence="13">The sequence shown here is derived from an EMBL/GenBank/DDBJ whole genome shotgun (WGS) entry which is preliminary data.</text>
</comment>
<dbReference type="InterPro" id="IPR006182">
    <property type="entry name" value="FliF_N_dom"/>
</dbReference>
<evidence type="ECO:0000256" key="10">
    <source>
        <dbReference type="SAM" id="Phobius"/>
    </source>
</evidence>
<comment type="function">
    <text evidence="9">The M ring may be actively involved in energy transduction.</text>
</comment>
<gene>
    <name evidence="13" type="ORF">J2Z37_000773</name>
</gene>
<name>A0ABS4GKL6_9BACL</name>
<dbReference type="PIRSF" id="PIRSF004862">
    <property type="entry name" value="FliF"/>
    <property type="match status" value="1"/>
</dbReference>
<keyword evidence="6 10" id="KW-1133">Transmembrane helix</keyword>
<keyword evidence="4" id="KW-1003">Cell membrane</keyword>
<evidence type="ECO:0000313" key="14">
    <source>
        <dbReference type="Proteomes" id="UP001519343"/>
    </source>
</evidence>
<evidence type="ECO:0000256" key="5">
    <source>
        <dbReference type="ARBA" id="ARBA00022692"/>
    </source>
</evidence>
<dbReference type="PRINTS" id="PR01009">
    <property type="entry name" value="FLGMRINGFLIF"/>
</dbReference>
<evidence type="ECO:0000256" key="7">
    <source>
        <dbReference type="ARBA" id="ARBA00023136"/>
    </source>
</evidence>
<dbReference type="Proteomes" id="UP001519343">
    <property type="component" value="Unassembled WGS sequence"/>
</dbReference>
<evidence type="ECO:0000256" key="6">
    <source>
        <dbReference type="ARBA" id="ARBA00022989"/>
    </source>
</evidence>
<dbReference type="Pfam" id="PF01514">
    <property type="entry name" value="YscJ_FliF"/>
    <property type="match status" value="1"/>
</dbReference>
<dbReference type="RefSeq" id="WP_209808855.1">
    <property type="nucleotide sequence ID" value="NZ_JAGGKT010000001.1"/>
</dbReference>
<keyword evidence="14" id="KW-1185">Reference proteome</keyword>
<feature type="domain" description="Flagellar M-ring C-terminal" evidence="12">
    <location>
        <begin position="264"/>
        <end position="415"/>
    </location>
</feature>
<evidence type="ECO:0000256" key="3">
    <source>
        <dbReference type="ARBA" id="ARBA00007971"/>
    </source>
</evidence>
<dbReference type="Gene3D" id="3.30.300.30">
    <property type="match status" value="1"/>
</dbReference>
<keyword evidence="8 9" id="KW-0975">Bacterial flagellum</keyword>
<evidence type="ECO:0000256" key="9">
    <source>
        <dbReference type="PIRNR" id="PIRNR004862"/>
    </source>
</evidence>
<keyword evidence="5 10" id="KW-0812">Transmembrane</keyword>
<dbReference type="PANTHER" id="PTHR30046:SF0">
    <property type="entry name" value="FLAGELLAR M-RING PROTEIN"/>
    <property type="match status" value="1"/>
</dbReference>
<dbReference type="InterPro" id="IPR000067">
    <property type="entry name" value="FlgMring_FliF"/>
</dbReference>
<keyword evidence="13" id="KW-0282">Flagellum</keyword>
<evidence type="ECO:0000256" key="1">
    <source>
        <dbReference type="ARBA" id="ARBA00004117"/>
    </source>
</evidence>
<dbReference type="NCBIfam" id="TIGR00206">
    <property type="entry name" value="fliF"/>
    <property type="match status" value="1"/>
</dbReference>
<dbReference type="Pfam" id="PF08345">
    <property type="entry name" value="YscJ_FliF_C"/>
    <property type="match status" value="1"/>
</dbReference>
<evidence type="ECO:0000259" key="11">
    <source>
        <dbReference type="Pfam" id="PF01514"/>
    </source>
</evidence>
<feature type="transmembrane region" description="Helical" evidence="10">
    <location>
        <begin position="28"/>
        <end position="48"/>
    </location>
</feature>
<dbReference type="InterPro" id="IPR045851">
    <property type="entry name" value="AMP-bd_C_sf"/>
</dbReference>
<feature type="domain" description="Flagellar M-ring N-terminal" evidence="11">
    <location>
        <begin position="49"/>
        <end position="228"/>
    </location>
</feature>
<reference evidence="13 14" key="1">
    <citation type="submission" date="2021-03" db="EMBL/GenBank/DDBJ databases">
        <title>Genomic Encyclopedia of Type Strains, Phase IV (KMG-IV): sequencing the most valuable type-strain genomes for metagenomic binning, comparative biology and taxonomic classification.</title>
        <authorList>
            <person name="Goeker M."/>
        </authorList>
    </citation>
    <scope>NUCLEOTIDE SEQUENCE [LARGE SCALE GENOMIC DNA]</scope>
    <source>
        <strain evidence="13 14">DSM 24738</strain>
    </source>
</reference>
<organism evidence="13 14">
    <name type="scientific">Ammoniphilus resinae</name>
    <dbReference type="NCBI Taxonomy" id="861532"/>
    <lineage>
        <taxon>Bacteria</taxon>
        <taxon>Bacillati</taxon>
        <taxon>Bacillota</taxon>
        <taxon>Bacilli</taxon>
        <taxon>Bacillales</taxon>
        <taxon>Paenibacillaceae</taxon>
        <taxon>Aneurinibacillus group</taxon>
        <taxon>Ammoniphilus</taxon>
    </lineage>
</organism>
<protein>
    <recommendedName>
        <fullName evidence="9">Flagellar M-ring protein</fullName>
    </recommendedName>
</protein>
<proteinExistence type="inferred from homology"/>
<keyword evidence="7 10" id="KW-0472">Membrane</keyword>
<comment type="similarity">
    <text evidence="3 9">Belongs to the FliF family.</text>
</comment>
<dbReference type="InterPro" id="IPR013556">
    <property type="entry name" value="Flag_M-ring_C"/>
</dbReference>
<sequence length="532" mass="59834">MNQILLNLQETKDKFINYWRELGRKNKWIIIGTFLFVLITLSVFIFFVSRPHYIPLYSSELSQREVGDIKAALDGKGYTDYKLSPTGTQLLVPQKDAPDMLVFLASQGLPKNGSISYEVFSQNMTFGATDRQLDVIERDAMQNELAGLIKRVSGIKNAEVMITLPQESIFIQEGDKEAATASIVVETEPGQDLNQQQIRALYYLVSRSVPNLPIENIVIMDQYSELLELGDTNNGTQQLAEFEQQRKIKQNVERDIQRQLQQLLGTIMGQDKVLVHTFVSLNFDQIKSQENLVEPVNPENEDGIAISVEKISKTFKGDGKGPGGIDGTGEADVVQNVATTDGQSEYEELQNRVNYEVNRISRDITQSPYKIEDLTINVGVEPPNANDPASLTPETQNNIKNILTNVVRTALGNRPGLTDQDINNRISVFPRAFAGKEPVAEPSEPTPLWIYGAIAGAILLGVAAVLFIVLRSRKEKKRAEEMRIEAQDFVPPPVQMEPSQEDILRKNLENMAKQKPEEFVQLLRTWMIEERE</sequence>
<evidence type="ECO:0000259" key="12">
    <source>
        <dbReference type="Pfam" id="PF08345"/>
    </source>
</evidence>
<dbReference type="PANTHER" id="PTHR30046">
    <property type="entry name" value="FLAGELLAR M-RING PROTEIN"/>
    <property type="match status" value="1"/>
</dbReference>
<accession>A0ABS4GKL6</accession>
<dbReference type="InterPro" id="IPR043427">
    <property type="entry name" value="YscJ/FliF"/>
</dbReference>